<feature type="compositionally biased region" description="Polar residues" evidence="5">
    <location>
        <begin position="1"/>
        <end position="11"/>
    </location>
</feature>
<accession>A0A166D8L9</accession>
<evidence type="ECO:0000313" key="7">
    <source>
        <dbReference type="EMBL" id="KZP14439.1"/>
    </source>
</evidence>
<dbReference type="GO" id="GO:0005506">
    <property type="term" value="F:iron ion binding"/>
    <property type="evidence" value="ECO:0007669"/>
    <property type="project" value="InterPro"/>
</dbReference>
<dbReference type="GO" id="GO:0016491">
    <property type="term" value="F:oxidoreductase activity"/>
    <property type="evidence" value="ECO:0007669"/>
    <property type="project" value="InterPro"/>
</dbReference>
<evidence type="ECO:0000256" key="3">
    <source>
        <dbReference type="ARBA" id="ARBA00022989"/>
    </source>
</evidence>
<keyword evidence="8" id="KW-1185">Reference proteome</keyword>
<dbReference type="PANTHER" id="PTHR11863">
    <property type="entry name" value="STEROL DESATURASE"/>
    <property type="match status" value="1"/>
</dbReference>
<feature type="compositionally biased region" description="Basic and acidic residues" evidence="5">
    <location>
        <begin position="12"/>
        <end position="21"/>
    </location>
</feature>
<dbReference type="GO" id="GO:0008610">
    <property type="term" value="P:lipid biosynthetic process"/>
    <property type="evidence" value="ECO:0007669"/>
    <property type="project" value="InterPro"/>
</dbReference>
<feature type="compositionally biased region" description="Basic residues" evidence="5">
    <location>
        <begin position="22"/>
        <end position="35"/>
    </location>
</feature>
<dbReference type="InterPro" id="IPR050307">
    <property type="entry name" value="Sterol_Desaturase_Related"/>
</dbReference>
<dbReference type="GO" id="GO:0016020">
    <property type="term" value="C:membrane"/>
    <property type="evidence" value="ECO:0007669"/>
    <property type="project" value="UniProtKB-SubCell"/>
</dbReference>
<protein>
    <recommendedName>
        <fullName evidence="6">Fatty acid hydroxylase domain-containing protein</fullName>
    </recommendedName>
</protein>
<dbReference type="InterPro" id="IPR006694">
    <property type="entry name" value="Fatty_acid_hydroxylase"/>
</dbReference>
<dbReference type="OrthoDB" id="6354873at2759"/>
<reference evidence="7 8" key="1">
    <citation type="journal article" date="2016" name="Mol. Biol. Evol.">
        <title>Comparative Genomics of Early-Diverging Mushroom-Forming Fungi Provides Insights into the Origins of Lignocellulose Decay Capabilities.</title>
        <authorList>
            <person name="Nagy L.G."/>
            <person name="Riley R."/>
            <person name="Tritt A."/>
            <person name="Adam C."/>
            <person name="Daum C."/>
            <person name="Floudas D."/>
            <person name="Sun H."/>
            <person name="Yadav J.S."/>
            <person name="Pangilinan J."/>
            <person name="Larsson K.H."/>
            <person name="Matsuura K."/>
            <person name="Barry K."/>
            <person name="Labutti K."/>
            <person name="Kuo R."/>
            <person name="Ohm R.A."/>
            <person name="Bhattacharya S.S."/>
            <person name="Shirouzu T."/>
            <person name="Yoshinaga Y."/>
            <person name="Martin F.M."/>
            <person name="Grigoriev I.V."/>
            <person name="Hibbett D.S."/>
        </authorList>
    </citation>
    <scope>NUCLEOTIDE SEQUENCE [LARGE SCALE GENOMIC DNA]</scope>
    <source>
        <strain evidence="7 8">CBS 109695</strain>
    </source>
</reference>
<feature type="domain" description="Fatty acid hydroxylase" evidence="6">
    <location>
        <begin position="199"/>
        <end position="338"/>
    </location>
</feature>
<keyword evidence="2" id="KW-0812">Transmembrane</keyword>
<keyword evidence="4" id="KW-0472">Membrane</keyword>
<name>A0A166D8L9_9AGAM</name>
<organism evidence="7 8">
    <name type="scientific">Athelia psychrophila</name>
    <dbReference type="NCBI Taxonomy" id="1759441"/>
    <lineage>
        <taxon>Eukaryota</taxon>
        <taxon>Fungi</taxon>
        <taxon>Dikarya</taxon>
        <taxon>Basidiomycota</taxon>
        <taxon>Agaricomycotina</taxon>
        <taxon>Agaricomycetes</taxon>
        <taxon>Agaricomycetidae</taxon>
        <taxon>Atheliales</taxon>
        <taxon>Atheliaceae</taxon>
        <taxon>Athelia</taxon>
    </lineage>
</organism>
<dbReference type="STRING" id="436010.A0A166D8L9"/>
<gene>
    <name evidence="7" type="ORF">FIBSPDRAFT_868251</name>
</gene>
<keyword evidence="3" id="KW-1133">Transmembrane helix</keyword>
<proteinExistence type="predicted"/>
<sequence length="354" mass="40883">MPVETCQTADSTENHPEETGKKKQKRATTTWHHRLQQGQSPRSLVEWVSRFDLGPPELYEPRPDALDRGPVPYHPIWRENVFVLKFMLGPLAAQWALQTFTNVQIQGPMALTLQYLVYQLCFLSLAIATATRAHRFMAEYGTLNEHKRGRDLVPDVRYKHLHYALMIFVFVRNLGVFFLAKDRALKPTFSVWSPVKIGLFQIALDYFFYTYHRSTHEIDALWFIHRRHHATKSPTPFLSLWADSYQDIIEWLVTPLLASLIVKLTFSELYLASGYTVYVEAIGHSGIRAYWPHPLLGKVLKPFGMELAVEDHELHHRYGRGGKNYGKQTRIWDVVFGTCAPREEEGIYAAAKGQ</sequence>
<dbReference type="Pfam" id="PF04116">
    <property type="entry name" value="FA_hydroxylase"/>
    <property type="match status" value="1"/>
</dbReference>
<evidence type="ECO:0000256" key="2">
    <source>
        <dbReference type="ARBA" id="ARBA00022692"/>
    </source>
</evidence>
<evidence type="ECO:0000259" key="6">
    <source>
        <dbReference type="Pfam" id="PF04116"/>
    </source>
</evidence>
<feature type="region of interest" description="Disordered" evidence="5">
    <location>
        <begin position="1"/>
        <end position="38"/>
    </location>
</feature>
<dbReference type="Proteomes" id="UP000076532">
    <property type="component" value="Unassembled WGS sequence"/>
</dbReference>
<comment type="subcellular location">
    <subcellularLocation>
        <location evidence="1">Membrane</location>
    </subcellularLocation>
</comment>
<evidence type="ECO:0000313" key="8">
    <source>
        <dbReference type="Proteomes" id="UP000076532"/>
    </source>
</evidence>
<evidence type="ECO:0000256" key="4">
    <source>
        <dbReference type="ARBA" id="ARBA00023136"/>
    </source>
</evidence>
<dbReference type="AlphaFoldDB" id="A0A166D8L9"/>
<evidence type="ECO:0000256" key="1">
    <source>
        <dbReference type="ARBA" id="ARBA00004370"/>
    </source>
</evidence>
<dbReference type="EMBL" id="KV417617">
    <property type="protein sequence ID" value="KZP14439.1"/>
    <property type="molecule type" value="Genomic_DNA"/>
</dbReference>
<evidence type="ECO:0000256" key="5">
    <source>
        <dbReference type="SAM" id="MobiDB-lite"/>
    </source>
</evidence>